<accession>A0ACC3BKA9</accession>
<organism evidence="1 2">
    <name type="scientific">Pyropia yezoensis</name>
    <name type="common">Susabi-nori</name>
    <name type="synonym">Porphyra yezoensis</name>
    <dbReference type="NCBI Taxonomy" id="2788"/>
    <lineage>
        <taxon>Eukaryota</taxon>
        <taxon>Rhodophyta</taxon>
        <taxon>Bangiophyceae</taxon>
        <taxon>Bangiales</taxon>
        <taxon>Bangiaceae</taxon>
        <taxon>Pyropia</taxon>
    </lineage>
</organism>
<comment type="caution">
    <text evidence="1">The sequence shown here is derived from an EMBL/GenBank/DDBJ whole genome shotgun (WGS) entry which is preliminary data.</text>
</comment>
<proteinExistence type="predicted"/>
<name>A0ACC3BKA9_PYRYE</name>
<sequence length="226" mass="25308">MWRANAFFADQSDCVGLLLQHAHVHYERPGQFGKTTLLEMLGAFVDRFTTNADFQVLFGGTKAAAIYHPLRQQCHIVRISLSIDARRPLHEIPELLSAAVNDGVRSFQVAYPDVHVNVEENGIRTLSSLGIAIAKISARESSGWKPQYLTFSPQFSRTLGLSKADVLRALNEVIPADNEGGLTQTQQNNLFDLMHRLYTGYMFPGMEDDVDAVFNPALCRAFFYEL</sequence>
<gene>
    <name evidence="1" type="ORF">I4F81_000770</name>
</gene>
<keyword evidence="2" id="KW-1185">Reference proteome</keyword>
<dbReference type="Proteomes" id="UP000798662">
    <property type="component" value="Chromosome 1"/>
</dbReference>
<dbReference type="EMBL" id="CM020618">
    <property type="protein sequence ID" value="KAK1858159.1"/>
    <property type="molecule type" value="Genomic_DNA"/>
</dbReference>
<evidence type="ECO:0000313" key="1">
    <source>
        <dbReference type="EMBL" id="KAK1858159.1"/>
    </source>
</evidence>
<protein>
    <submittedName>
        <fullName evidence="1">Uncharacterized protein</fullName>
    </submittedName>
</protein>
<evidence type="ECO:0000313" key="2">
    <source>
        <dbReference type="Proteomes" id="UP000798662"/>
    </source>
</evidence>
<reference evidence="1" key="1">
    <citation type="submission" date="2019-11" db="EMBL/GenBank/DDBJ databases">
        <title>Nori genome reveals adaptations in red seaweeds to the harsh intertidal environment.</title>
        <authorList>
            <person name="Wang D."/>
            <person name="Mao Y."/>
        </authorList>
    </citation>
    <scope>NUCLEOTIDE SEQUENCE</scope>
    <source>
        <tissue evidence="1">Gametophyte</tissue>
    </source>
</reference>